<accession>A0A9X4MLW3</accession>
<dbReference type="InterPro" id="IPR050415">
    <property type="entry name" value="MRET"/>
</dbReference>
<dbReference type="GO" id="GO:0016491">
    <property type="term" value="F:oxidoreductase activity"/>
    <property type="evidence" value="ECO:0007669"/>
    <property type="project" value="TreeGrafter"/>
</dbReference>
<dbReference type="PANTHER" id="PTHR47354">
    <property type="entry name" value="NADH OXIDOREDUCTASE HCR"/>
    <property type="match status" value="1"/>
</dbReference>
<dbReference type="SUPFAM" id="SSF52343">
    <property type="entry name" value="Ferredoxin reductase-like, C-terminal NADP-linked domain"/>
    <property type="match status" value="1"/>
</dbReference>
<dbReference type="InterPro" id="IPR039261">
    <property type="entry name" value="FNR_nucleotide-bd"/>
</dbReference>
<dbReference type="InterPro" id="IPR017938">
    <property type="entry name" value="Riboflavin_synthase-like_b-brl"/>
</dbReference>
<sequence length="250" mass="28261">MKRGKKMITIILIVVAILALTVWGGIAFLGRSQSLSVKSIENPSEHLYLIHLTKPNNLTWKSGSFAKFTLPDMKENEQNNRWLTIASSTSDDEILILTHNSGSFYKQTLTSLPINSKVEISWIESHLSIEDNEEPIVCFASDVGISAIRPIIREWSGSRPVTLSHLDKGVTVFDKEMTELSTQKENFTYETSTSLSESQEQLAESIKQYGNKAKYLLCGRPDDLDKMKKYLEEKGINSPQIKMDRFEGLK</sequence>
<dbReference type="Proteomes" id="UP001152879">
    <property type="component" value="Unassembled WGS sequence"/>
</dbReference>
<dbReference type="SUPFAM" id="SSF63380">
    <property type="entry name" value="Riboflavin synthase domain-like"/>
    <property type="match status" value="1"/>
</dbReference>
<proteinExistence type="predicted"/>
<protein>
    <submittedName>
        <fullName evidence="1">Ferredoxin reductase</fullName>
    </submittedName>
</protein>
<dbReference type="PANTHER" id="PTHR47354:SF5">
    <property type="entry name" value="PROTEIN RFBI"/>
    <property type="match status" value="1"/>
</dbReference>
<organism evidence="1 2">
    <name type="scientific">Streptococcus suis</name>
    <dbReference type="NCBI Taxonomy" id="1307"/>
    <lineage>
        <taxon>Bacteria</taxon>
        <taxon>Bacillati</taxon>
        <taxon>Bacillota</taxon>
        <taxon>Bacilli</taxon>
        <taxon>Lactobacillales</taxon>
        <taxon>Streptococcaceae</taxon>
        <taxon>Streptococcus</taxon>
    </lineage>
</organism>
<dbReference type="Gene3D" id="2.40.30.10">
    <property type="entry name" value="Translation factors"/>
    <property type="match status" value="1"/>
</dbReference>
<evidence type="ECO:0000313" key="2">
    <source>
        <dbReference type="Proteomes" id="UP001152879"/>
    </source>
</evidence>
<name>A0A9X4MLW3_STRSU</name>
<dbReference type="EMBL" id="JANFML010000031">
    <property type="protein sequence ID" value="MDG4512930.1"/>
    <property type="molecule type" value="Genomic_DNA"/>
</dbReference>
<gene>
    <name evidence="1" type="ORF">NOL15_08835</name>
</gene>
<dbReference type="Gene3D" id="3.40.50.80">
    <property type="entry name" value="Nucleotide-binding domain of ferredoxin-NADP reductase (FNR) module"/>
    <property type="match status" value="1"/>
</dbReference>
<evidence type="ECO:0000313" key="1">
    <source>
        <dbReference type="EMBL" id="MDG4512930.1"/>
    </source>
</evidence>
<reference evidence="1" key="1">
    <citation type="submission" date="2022-07" db="EMBL/GenBank/DDBJ databases">
        <title>Whole Genome Sequencing of Streptococcus suis.</title>
        <authorList>
            <person name="Dai X."/>
            <person name="Huang J."/>
            <person name="Wang L."/>
        </authorList>
    </citation>
    <scope>NUCLEOTIDE SEQUENCE</scope>
    <source>
        <strain evidence="1">SFB2</strain>
    </source>
</reference>
<dbReference type="AlphaFoldDB" id="A0A9X4MLW3"/>
<comment type="caution">
    <text evidence="1">The sequence shown here is derived from an EMBL/GenBank/DDBJ whole genome shotgun (WGS) entry which is preliminary data.</text>
</comment>